<dbReference type="Proteomes" id="UP000789920">
    <property type="component" value="Unassembled WGS sequence"/>
</dbReference>
<dbReference type="EMBL" id="CAJVQC010144856">
    <property type="protein sequence ID" value="CAG8844993.1"/>
    <property type="molecule type" value="Genomic_DNA"/>
</dbReference>
<evidence type="ECO:0000313" key="2">
    <source>
        <dbReference type="Proteomes" id="UP000789920"/>
    </source>
</evidence>
<sequence>KKELYIDNLQSKENFEEIFRNTGLNVKDRFVVGMCKLDEIMK</sequence>
<reference evidence="1" key="1">
    <citation type="submission" date="2021-06" db="EMBL/GenBank/DDBJ databases">
        <authorList>
            <person name="Kallberg Y."/>
            <person name="Tangrot J."/>
            <person name="Rosling A."/>
        </authorList>
    </citation>
    <scope>NUCLEOTIDE SEQUENCE</scope>
    <source>
        <strain evidence="1">MA461A</strain>
    </source>
</reference>
<feature type="non-terminal residue" evidence="1">
    <location>
        <position position="42"/>
    </location>
</feature>
<evidence type="ECO:0000313" key="1">
    <source>
        <dbReference type="EMBL" id="CAG8844993.1"/>
    </source>
</evidence>
<gene>
    <name evidence="1" type="ORF">RPERSI_LOCUS33457</name>
</gene>
<keyword evidence="2" id="KW-1185">Reference proteome</keyword>
<accession>A0ACA9SNM1</accession>
<comment type="caution">
    <text evidence="1">The sequence shown here is derived from an EMBL/GenBank/DDBJ whole genome shotgun (WGS) entry which is preliminary data.</text>
</comment>
<name>A0ACA9SNM1_9GLOM</name>
<organism evidence="1 2">
    <name type="scientific">Racocetra persica</name>
    <dbReference type="NCBI Taxonomy" id="160502"/>
    <lineage>
        <taxon>Eukaryota</taxon>
        <taxon>Fungi</taxon>
        <taxon>Fungi incertae sedis</taxon>
        <taxon>Mucoromycota</taxon>
        <taxon>Glomeromycotina</taxon>
        <taxon>Glomeromycetes</taxon>
        <taxon>Diversisporales</taxon>
        <taxon>Gigasporaceae</taxon>
        <taxon>Racocetra</taxon>
    </lineage>
</organism>
<proteinExistence type="predicted"/>
<feature type="non-terminal residue" evidence="1">
    <location>
        <position position="1"/>
    </location>
</feature>
<protein>
    <submittedName>
        <fullName evidence="1">17819_t:CDS:1</fullName>
    </submittedName>
</protein>